<reference evidence="1" key="1">
    <citation type="journal article" date="2021" name="PeerJ">
        <title>Extensive microbial diversity within the chicken gut microbiome revealed by metagenomics and culture.</title>
        <authorList>
            <person name="Gilroy R."/>
            <person name="Ravi A."/>
            <person name="Getino M."/>
            <person name="Pursley I."/>
            <person name="Horton D.L."/>
            <person name="Alikhan N.F."/>
            <person name="Baker D."/>
            <person name="Gharbi K."/>
            <person name="Hall N."/>
            <person name="Watson M."/>
            <person name="Adriaenssens E.M."/>
            <person name="Foster-Nyarko E."/>
            <person name="Jarju S."/>
            <person name="Secka A."/>
            <person name="Antonio M."/>
            <person name="Oren A."/>
            <person name="Chaudhuri R.R."/>
            <person name="La Ragione R."/>
            <person name="Hildebrand F."/>
            <person name="Pallen M.J."/>
        </authorList>
    </citation>
    <scope>NUCLEOTIDE SEQUENCE</scope>
    <source>
        <strain evidence="1">ChiSjej3B21-8574</strain>
    </source>
</reference>
<accession>A0A9D2PE37</accession>
<reference evidence="1" key="2">
    <citation type="submission" date="2021-04" db="EMBL/GenBank/DDBJ databases">
        <authorList>
            <person name="Gilroy R."/>
        </authorList>
    </citation>
    <scope>NUCLEOTIDE SEQUENCE</scope>
    <source>
        <strain evidence="1">ChiSjej3B21-8574</strain>
    </source>
</reference>
<gene>
    <name evidence="1" type="ORF">H9754_00685</name>
</gene>
<dbReference type="Proteomes" id="UP000823904">
    <property type="component" value="Unassembled WGS sequence"/>
</dbReference>
<evidence type="ECO:0000313" key="2">
    <source>
        <dbReference type="Proteomes" id="UP000823904"/>
    </source>
</evidence>
<protein>
    <recommendedName>
        <fullName evidence="3">Phage protein</fullName>
    </recommendedName>
</protein>
<comment type="caution">
    <text evidence="1">The sequence shown here is derived from an EMBL/GenBank/DDBJ whole genome shotgun (WGS) entry which is preliminary data.</text>
</comment>
<dbReference type="EMBL" id="DWWD01000005">
    <property type="protein sequence ID" value="HJC49090.1"/>
    <property type="molecule type" value="Genomic_DNA"/>
</dbReference>
<organism evidence="1 2">
    <name type="scientific">Candidatus Anaerostipes avistercoris</name>
    <dbReference type="NCBI Taxonomy" id="2838462"/>
    <lineage>
        <taxon>Bacteria</taxon>
        <taxon>Bacillati</taxon>
        <taxon>Bacillota</taxon>
        <taxon>Clostridia</taxon>
        <taxon>Lachnospirales</taxon>
        <taxon>Lachnospiraceae</taxon>
        <taxon>Anaerostipes</taxon>
    </lineage>
</organism>
<evidence type="ECO:0008006" key="3">
    <source>
        <dbReference type="Google" id="ProtNLM"/>
    </source>
</evidence>
<sequence>MGYDLRNALEYLAEMANDAREPHVVEIGGKTYCDKGMQRYAKEDLAGAIQVRSLKSLVEYINGKSEELRESMIVHVEGPGFVSLVSGLTKERERETLMFARAEDAGFQFDHYYDQERFIINMQTCFEQTEEVGYITTVAGNVVNETVANYGDNGTNQKVTISHGIAGREDAEVPNPVVLRPYRTFMEVEQPESKFVFRINEDADKAPIFKLIEADGGLWKYEAVESIKEYIKKNLDPEFSSRITVIG</sequence>
<evidence type="ECO:0000313" key="1">
    <source>
        <dbReference type="EMBL" id="HJC49090.1"/>
    </source>
</evidence>
<proteinExistence type="predicted"/>
<dbReference type="AlphaFoldDB" id="A0A9D2PE37"/>
<name>A0A9D2PE37_9FIRM</name>